<dbReference type="InterPro" id="IPR005532">
    <property type="entry name" value="SUMF_dom"/>
</dbReference>
<dbReference type="OrthoDB" id="5505609at2"/>
<dbReference type="InterPro" id="IPR000719">
    <property type="entry name" value="Prot_kinase_dom"/>
</dbReference>
<dbReference type="Gene3D" id="1.10.510.10">
    <property type="entry name" value="Transferase(Phosphotransferase) domain 1"/>
    <property type="match status" value="1"/>
</dbReference>
<dbReference type="RefSeq" id="WP_050430545.1">
    <property type="nucleotide sequence ID" value="NZ_CP012159.1"/>
</dbReference>
<evidence type="ECO:0000256" key="4">
    <source>
        <dbReference type="SAM" id="MobiDB-lite"/>
    </source>
</evidence>
<gene>
    <name evidence="6" type="ORF">CMC5_024450</name>
</gene>
<dbReference type="AlphaFoldDB" id="A0A0K1EBQ7"/>
<feature type="compositionally biased region" description="Low complexity" evidence="4">
    <location>
        <begin position="538"/>
        <end position="556"/>
    </location>
</feature>
<dbReference type="KEGG" id="ccro:CMC5_024450"/>
<evidence type="ECO:0000259" key="5">
    <source>
        <dbReference type="PROSITE" id="PS50011"/>
    </source>
</evidence>
<feature type="compositionally biased region" description="Gly residues" evidence="4">
    <location>
        <begin position="334"/>
        <end position="343"/>
    </location>
</feature>
<dbReference type="InterPro" id="IPR008271">
    <property type="entry name" value="Ser/Thr_kinase_AS"/>
</dbReference>
<dbReference type="EC" id="2.7.11.1" evidence="6"/>
<feature type="binding site" evidence="3">
    <location>
        <position position="51"/>
    </location>
    <ligand>
        <name>ATP</name>
        <dbReference type="ChEBI" id="CHEBI:30616"/>
    </ligand>
</feature>
<dbReference type="SUPFAM" id="SSF56436">
    <property type="entry name" value="C-type lectin-like"/>
    <property type="match status" value="1"/>
</dbReference>
<feature type="region of interest" description="Disordered" evidence="4">
    <location>
        <begin position="330"/>
        <end position="473"/>
    </location>
</feature>
<accession>A0A0K1EBQ7</accession>
<dbReference type="InterPro" id="IPR011009">
    <property type="entry name" value="Kinase-like_dom_sf"/>
</dbReference>
<dbReference type="Gene3D" id="3.30.200.20">
    <property type="entry name" value="Phosphorylase Kinase, domain 1"/>
    <property type="match status" value="1"/>
</dbReference>
<dbReference type="InterPro" id="IPR042095">
    <property type="entry name" value="SUMF_sf"/>
</dbReference>
<dbReference type="EMBL" id="CP012159">
    <property type="protein sequence ID" value="AKT38300.1"/>
    <property type="molecule type" value="Genomic_DNA"/>
</dbReference>
<keyword evidence="7" id="KW-1185">Reference proteome</keyword>
<dbReference type="Proteomes" id="UP000067626">
    <property type="component" value="Chromosome"/>
</dbReference>
<dbReference type="InterPro" id="IPR051043">
    <property type="entry name" value="Sulfatase_Mod_Factor_Kinase"/>
</dbReference>
<name>A0A0K1EBQ7_CHOCO</name>
<dbReference type="PROSITE" id="PS00108">
    <property type="entry name" value="PROTEIN_KINASE_ST"/>
    <property type="match status" value="1"/>
</dbReference>
<evidence type="ECO:0000256" key="3">
    <source>
        <dbReference type="PROSITE-ProRule" id="PRU10141"/>
    </source>
</evidence>
<keyword evidence="1 3" id="KW-0547">Nucleotide-binding</keyword>
<dbReference type="GO" id="GO:0005524">
    <property type="term" value="F:ATP binding"/>
    <property type="evidence" value="ECO:0007669"/>
    <property type="project" value="UniProtKB-UniRule"/>
</dbReference>
<dbReference type="PANTHER" id="PTHR23150:SF19">
    <property type="entry name" value="FORMYLGLYCINE-GENERATING ENZYME"/>
    <property type="match status" value="1"/>
</dbReference>
<feature type="region of interest" description="Disordered" evidence="4">
    <location>
        <begin position="502"/>
        <end position="528"/>
    </location>
</feature>
<keyword evidence="6" id="KW-0808">Transferase</keyword>
<keyword evidence="6" id="KW-0418">Kinase</keyword>
<feature type="compositionally biased region" description="Low complexity" evidence="4">
    <location>
        <begin position="515"/>
        <end position="528"/>
    </location>
</feature>
<reference evidence="6 7" key="1">
    <citation type="submission" date="2015-07" db="EMBL/GenBank/DDBJ databases">
        <title>Genome analysis of myxobacterium Chondromyces crocatus Cm c5 reveals a high potential for natural compound synthesis and the genetic basis for the loss of fruiting body formation.</title>
        <authorList>
            <person name="Zaburannyi N."/>
            <person name="Bunk B."/>
            <person name="Maier J."/>
            <person name="Overmann J."/>
            <person name="Mueller R."/>
        </authorList>
    </citation>
    <scope>NUCLEOTIDE SEQUENCE [LARGE SCALE GENOMIC DNA]</scope>
    <source>
        <strain evidence="6 7">Cm c5</strain>
    </source>
</reference>
<dbReference type="Gene3D" id="3.90.1580.10">
    <property type="entry name" value="paralog of FGE (formylglycine-generating enzyme)"/>
    <property type="match status" value="1"/>
</dbReference>
<protein>
    <submittedName>
        <fullName evidence="6">Protein kinase</fullName>
        <ecNumber evidence="6">2.7.11.1</ecNumber>
    </submittedName>
</protein>
<evidence type="ECO:0000313" key="6">
    <source>
        <dbReference type="EMBL" id="AKT38300.1"/>
    </source>
</evidence>
<dbReference type="SMART" id="SM00220">
    <property type="entry name" value="S_TKc"/>
    <property type="match status" value="1"/>
</dbReference>
<feature type="compositionally biased region" description="Gly residues" evidence="4">
    <location>
        <begin position="373"/>
        <end position="383"/>
    </location>
</feature>
<dbReference type="Pfam" id="PF03781">
    <property type="entry name" value="FGE-sulfatase"/>
    <property type="match status" value="1"/>
</dbReference>
<evidence type="ECO:0000256" key="1">
    <source>
        <dbReference type="ARBA" id="ARBA00022741"/>
    </source>
</evidence>
<sequence>MVEPPASGDPFQLSGHVIEGKYRVASVVGDGGFGVVYRAVHKGFGELIAVKCLKMPALDEKEREELLELLREEGRLLHRLSRLTPNIVQALDVGAFTTDTGTWIPYLVLEWLEGQTLAQFMRERHERDEYGMPLDEAMRLLEPAARALAVAHSQRVAHRDVKPANLFLTDVGGTRTLKVLDFGIAKVLTDVASFTEALAATRDGPSAFTPRYGAPEQFSKMRGATGPWTDVFALALILVELVSGRRALDGDDPTQLYIAAADPHLRPSLRSRGVEVDEVVERVLLKALAVEPKDRYVSAGEMWDALTAAVKEAGAAGAVWLGGAASGVATAGPRGNGDSGPTGSGSTPRAPSMDAPAFDATIPAESLDASSGRAGGNGSGQGNGAVSSGQGARGQLSSSPSLRAASTVKHGAGSRAALDDSMLETPRGLRIGDVAQADRDPSASPPATPAPSAGGAGSAAAPKTTGAASSDASTGRRIWPWIAVLALIGGSAATYLQLTRDPARAPANPRPTAPRPTASASASARNPLVAPTAAPEVPPVLASASPEPTTSASAAPPFVPPEDMVLFQPGTVVFGAGADQRQVTLTRGFFLDRSEVTTRAYQACVAERLCSPADHVSVTPEQTAEGSTAAPVDREYVDTWTRRCNAARGEGNHPVNCVDYASAESYCRYRGRRLPTEAEWELAARGTTQRAFPWGNDEPTCDRACYDRNEACRKIGVSVATCAAGTHPGDRTPEGIQDLAGNLAEWVSDGFSATPPSGVDPKGDPASPLKIVRGGSFFDDATKLSTLWRTVAAPVTAAATIGFRCALDAPETPPAP</sequence>
<evidence type="ECO:0000313" key="7">
    <source>
        <dbReference type="Proteomes" id="UP000067626"/>
    </source>
</evidence>
<feature type="domain" description="Protein kinase" evidence="5">
    <location>
        <begin position="22"/>
        <end position="307"/>
    </location>
</feature>
<dbReference type="PROSITE" id="PS00107">
    <property type="entry name" value="PROTEIN_KINASE_ATP"/>
    <property type="match status" value="1"/>
</dbReference>
<organism evidence="6 7">
    <name type="scientific">Chondromyces crocatus</name>
    <dbReference type="NCBI Taxonomy" id="52"/>
    <lineage>
        <taxon>Bacteria</taxon>
        <taxon>Pseudomonadati</taxon>
        <taxon>Myxococcota</taxon>
        <taxon>Polyangia</taxon>
        <taxon>Polyangiales</taxon>
        <taxon>Polyangiaceae</taxon>
        <taxon>Chondromyces</taxon>
    </lineage>
</organism>
<dbReference type="InterPro" id="IPR017441">
    <property type="entry name" value="Protein_kinase_ATP_BS"/>
</dbReference>
<feature type="region of interest" description="Disordered" evidence="4">
    <location>
        <begin position="538"/>
        <end position="557"/>
    </location>
</feature>
<proteinExistence type="predicted"/>
<dbReference type="Pfam" id="PF00069">
    <property type="entry name" value="Pkinase"/>
    <property type="match status" value="1"/>
</dbReference>
<keyword evidence="2 3" id="KW-0067">ATP-binding</keyword>
<dbReference type="PANTHER" id="PTHR23150">
    <property type="entry name" value="SULFATASE MODIFYING FACTOR 1, 2"/>
    <property type="match status" value="1"/>
</dbReference>
<evidence type="ECO:0000256" key="2">
    <source>
        <dbReference type="ARBA" id="ARBA00022840"/>
    </source>
</evidence>
<dbReference type="GO" id="GO:0004674">
    <property type="term" value="F:protein serine/threonine kinase activity"/>
    <property type="evidence" value="ECO:0007669"/>
    <property type="project" value="UniProtKB-EC"/>
</dbReference>
<dbReference type="InterPro" id="IPR016187">
    <property type="entry name" value="CTDL_fold"/>
</dbReference>
<dbReference type="PROSITE" id="PS50011">
    <property type="entry name" value="PROTEIN_KINASE_DOM"/>
    <property type="match status" value="1"/>
</dbReference>
<dbReference type="SUPFAM" id="SSF56112">
    <property type="entry name" value="Protein kinase-like (PK-like)"/>
    <property type="match status" value="1"/>
</dbReference>
<dbReference type="CDD" id="cd14014">
    <property type="entry name" value="STKc_PknB_like"/>
    <property type="match status" value="1"/>
</dbReference>
<feature type="compositionally biased region" description="Low complexity" evidence="4">
    <location>
        <begin position="450"/>
        <end position="470"/>
    </location>
</feature>
<dbReference type="GO" id="GO:0120147">
    <property type="term" value="F:formylglycine-generating oxidase activity"/>
    <property type="evidence" value="ECO:0007669"/>
    <property type="project" value="TreeGrafter"/>
</dbReference>
<dbReference type="STRING" id="52.CMC5_024450"/>